<dbReference type="STRING" id="1658765.Msub_12883"/>
<dbReference type="PANTHER" id="PTHR28008">
    <property type="entry name" value="DOMAIN PROTEIN, PUTATIVE (AFU_ORTHOLOGUE AFUA_3G10980)-RELATED"/>
    <property type="match status" value="1"/>
</dbReference>
<keyword evidence="3" id="KW-1185">Reference proteome</keyword>
<dbReference type="Proteomes" id="UP000036102">
    <property type="component" value="Unassembled WGS sequence"/>
</dbReference>
<keyword evidence="1" id="KW-1133">Transmembrane helix</keyword>
<evidence type="ECO:0000256" key="1">
    <source>
        <dbReference type="SAM" id="Phobius"/>
    </source>
</evidence>
<organism evidence="2 3">
    <name type="scientific">Marinobacter subterrani</name>
    <dbReference type="NCBI Taxonomy" id="1658765"/>
    <lineage>
        <taxon>Bacteria</taxon>
        <taxon>Pseudomonadati</taxon>
        <taxon>Pseudomonadota</taxon>
        <taxon>Gammaproteobacteria</taxon>
        <taxon>Pseudomonadales</taxon>
        <taxon>Marinobacteraceae</taxon>
        <taxon>Marinobacter</taxon>
    </lineage>
</organism>
<feature type="transmembrane region" description="Helical" evidence="1">
    <location>
        <begin position="12"/>
        <end position="33"/>
    </location>
</feature>
<evidence type="ECO:0000313" key="2">
    <source>
        <dbReference type="EMBL" id="KMQ76669.1"/>
    </source>
</evidence>
<dbReference type="PATRIC" id="fig|1658765.3.peg.2907"/>
<keyword evidence="1" id="KW-0472">Membrane</keyword>
<sequence length="134" mass="14575">MASLQTQLATLLNYRALWRVAFVISVLAIGFLATTDNPYPIPSSSSDKVNHLVAFLELTVLTRLGWPGLRAVWYAPALLAFGLGIEITQANLPYRDFSLADLAADGAGIAIGLLPWPGIRRTEKPDLRDSPKSL</sequence>
<accession>A0A0J7JFJ1</accession>
<dbReference type="RefSeq" id="WP_048496604.1">
    <property type="nucleotide sequence ID" value="NZ_LFBU01000001.1"/>
</dbReference>
<gene>
    <name evidence="2" type="ORF">Msub_12883</name>
</gene>
<dbReference type="AlphaFoldDB" id="A0A0J7JFJ1"/>
<name>A0A0J7JFJ1_9GAMM</name>
<reference evidence="2 3" key="1">
    <citation type="submission" date="2015-06" db="EMBL/GenBank/DDBJ databases">
        <title>Marinobacter subterrani, a genetically tractable neutrophilic iron-oxidizing strain isolated from the Soudan Iron Mine.</title>
        <authorList>
            <person name="Bonis B.M."/>
            <person name="Gralnick J.A."/>
        </authorList>
    </citation>
    <scope>NUCLEOTIDE SEQUENCE [LARGE SCALE GENOMIC DNA]</scope>
    <source>
        <strain evidence="2 3">JG233</strain>
    </source>
</reference>
<feature type="transmembrane region" description="Helical" evidence="1">
    <location>
        <begin position="71"/>
        <end position="88"/>
    </location>
</feature>
<keyword evidence="1" id="KW-0812">Transmembrane</keyword>
<dbReference type="EMBL" id="LFBU01000001">
    <property type="protein sequence ID" value="KMQ76669.1"/>
    <property type="molecule type" value="Genomic_DNA"/>
</dbReference>
<dbReference type="OrthoDB" id="7376558at2"/>
<dbReference type="PANTHER" id="PTHR28008:SF1">
    <property type="entry name" value="DOMAIN PROTEIN, PUTATIVE (AFU_ORTHOLOGUE AFUA_3G10980)-RELATED"/>
    <property type="match status" value="1"/>
</dbReference>
<comment type="caution">
    <text evidence="2">The sequence shown here is derived from an EMBL/GenBank/DDBJ whole genome shotgun (WGS) entry which is preliminary data.</text>
</comment>
<proteinExistence type="predicted"/>
<protein>
    <submittedName>
        <fullName evidence="2">VanZ like family</fullName>
    </submittedName>
</protein>
<evidence type="ECO:0000313" key="3">
    <source>
        <dbReference type="Proteomes" id="UP000036102"/>
    </source>
</evidence>